<dbReference type="Pfam" id="PF00497">
    <property type="entry name" value="SBP_bac_3"/>
    <property type="match status" value="2"/>
</dbReference>
<dbReference type="PANTHER" id="PTHR35936">
    <property type="entry name" value="MEMBRANE-BOUND LYTIC MUREIN TRANSGLYCOSYLASE F"/>
    <property type="match status" value="1"/>
</dbReference>
<dbReference type="SUPFAM" id="SSF53955">
    <property type="entry name" value="Lysozyme-like"/>
    <property type="match status" value="1"/>
</dbReference>
<dbReference type="GO" id="GO:0000270">
    <property type="term" value="P:peptidoglycan metabolic process"/>
    <property type="evidence" value="ECO:0007669"/>
    <property type="project" value="InterPro"/>
</dbReference>
<dbReference type="EMBL" id="UOFJ01000598">
    <property type="protein sequence ID" value="VAW71407.1"/>
    <property type="molecule type" value="Genomic_DNA"/>
</dbReference>
<dbReference type="InterPro" id="IPR023346">
    <property type="entry name" value="Lysozyme-like_dom_sf"/>
</dbReference>
<dbReference type="NCBIfam" id="NF008112">
    <property type="entry name" value="PRK10859.1"/>
    <property type="match status" value="1"/>
</dbReference>
<dbReference type="Gene3D" id="3.40.190.10">
    <property type="entry name" value="Periplasmic binding protein-like II"/>
    <property type="match status" value="4"/>
</dbReference>
<evidence type="ECO:0000256" key="2">
    <source>
        <dbReference type="ARBA" id="ARBA00022729"/>
    </source>
</evidence>
<dbReference type="GO" id="GO:0008933">
    <property type="term" value="F:peptidoglycan lytic transglycosylase activity"/>
    <property type="evidence" value="ECO:0007669"/>
    <property type="project" value="InterPro"/>
</dbReference>
<dbReference type="Gene3D" id="1.10.530.10">
    <property type="match status" value="1"/>
</dbReference>
<dbReference type="SUPFAM" id="SSF53850">
    <property type="entry name" value="Periplasmic binding protein-like II"/>
    <property type="match status" value="2"/>
</dbReference>
<dbReference type="PROSITE" id="PS00922">
    <property type="entry name" value="TRANSGLYCOSYLASE"/>
    <property type="match status" value="1"/>
</dbReference>
<dbReference type="InterPro" id="IPR008258">
    <property type="entry name" value="Transglycosylase_SLT_dom_1"/>
</dbReference>
<sequence length="705" mass="80734">MPNTLRNSLYCLIFMSLSALLACSSEPDTTTAPSTEYTLPAVENYHEDGDLSAIRTHGKLRILTLPLNDRWLPRRGSSFSKEMEMAIKLAEQLQLEPVFVHVNALEALIPALNAGQGDIITANFTITESRKEQVAFTVPVAHAYEHLVARTDDTISDIKALDNREIAYQAQTAWQDTIEKLQLKRPEIKSRILPGQLNMDQIIDQLANKQIDLSIMDSNISDVLSGYRNDFKIGLALTDEQPLAWAIRKNSPELLKAANQFLTHEQLTTRINPLFKGDLDDIKKRRTLRVITRNNAATYFLWRGELLGFEYELVKAFAKQQKLRLEIITAPDHSSQIPMLQAGQGDIIASFMTITENRKKQGVVFSRPHHIASEVIVARADDNTLKTVDDLKGRSLYVRKSSTYWQTLQALRHTGLDFKLIAVPETLETEAIIGLVASGEYDLTLADNHLLDIELTWRDDIQAAFSIGEPQGNAWGMRPENPQLIKAVNDFLKKQHKSLFYNVTFKKYFKNSRGIKRYREQRIDLNPDGALSPYDDLVKKYAQMYEFDWRLLVALMYQESRFNPQAKSWVGAQGLMQVMPRTGKEMGINNLKDPEQGIKAGAKYLNWVRDRFEKELSVKNRMWFALASYNAGQGHVKDARRLARQQGLNPNHWFDNVEKAMLLLSQRKYSRKARYGYVRGAEPVNYVREIRTRYLAYIRLAKDEH</sequence>
<comment type="subcellular location">
    <subcellularLocation>
        <location evidence="1">Cell outer membrane</location>
        <topology evidence="1">Peripheral membrane protein</topology>
    </subcellularLocation>
</comment>
<dbReference type="AlphaFoldDB" id="A0A3B0Y7A3"/>
<accession>A0A3B0Y7A3</accession>
<feature type="domain" description="Solute-binding protein family 3/N-terminal" evidence="4">
    <location>
        <begin position="287"/>
        <end position="512"/>
    </location>
</feature>
<reference evidence="5" key="1">
    <citation type="submission" date="2018-06" db="EMBL/GenBank/DDBJ databases">
        <authorList>
            <person name="Zhirakovskaya E."/>
        </authorList>
    </citation>
    <scope>NUCLEOTIDE SEQUENCE</scope>
</reference>
<keyword evidence="3" id="KW-0472">Membrane</keyword>
<dbReference type="Pfam" id="PF01464">
    <property type="entry name" value="SLT"/>
    <property type="match status" value="1"/>
</dbReference>
<evidence type="ECO:0000256" key="1">
    <source>
        <dbReference type="ARBA" id="ARBA00004339"/>
    </source>
</evidence>
<dbReference type="CDD" id="cd01009">
    <property type="entry name" value="PBP2_YfhD_N"/>
    <property type="match status" value="2"/>
</dbReference>
<dbReference type="SMART" id="SM00062">
    <property type="entry name" value="PBPb"/>
    <property type="match status" value="2"/>
</dbReference>
<dbReference type="InterPro" id="IPR001638">
    <property type="entry name" value="Solute-binding_3/MltF_N"/>
</dbReference>
<gene>
    <name evidence="5" type="ORF">MNBD_GAMMA10-2258</name>
</gene>
<feature type="domain" description="Solute-binding protein family 3/N-terminal" evidence="4">
    <location>
        <begin position="59"/>
        <end position="278"/>
    </location>
</feature>
<evidence type="ECO:0000259" key="4">
    <source>
        <dbReference type="SMART" id="SM00062"/>
    </source>
</evidence>
<name>A0A3B0Y7A3_9ZZZZ</name>
<dbReference type="GO" id="GO:0009279">
    <property type="term" value="C:cell outer membrane"/>
    <property type="evidence" value="ECO:0007669"/>
    <property type="project" value="UniProtKB-SubCell"/>
</dbReference>
<evidence type="ECO:0000313" key="5">
    <source>
        <dbReference type="EMBL" id="VAW71407.1"/>
    </source>
</evidence>
<protein>
    <submittedName>
        <fullName evidence="5">Membrane-bound lytic murein transglycosylase F</fullName>
    </submittedName>
</protein>
<keyword evidence="2" id="KW-0732">Signal</keyword>
<proteinExistence type="predicted"/>
<organism evidence="5">
    <name type="scientific">hydrothermal vent metagenome</name>
    <dbReference type="NCBI Taxonomy" id="652676"/>
    <lineage>
        <taxon>unclassified sequences</taxon>
        <taxon>metagenomes</taxon>
        <taxon>ecological metagenomes</taxon>
    </lineage>
</organism>
<dbReference type="CDD" id="cd13403">
    <property type="entry name" value="MLTF-like"/>
    <property type="match status" value="1"/>
</dbReference>
<dbReference type="PROSITE" id="PS51257">
    <property type="entry name" value="PROKAR_LIPOPROTEIN"/>
    <property type="match status" value="1"/>
</dbReference>
<keyword evidence="3" id="KW-0998">Cell outer membrane</keyword>
<dbReference type="InterPro" id="IPR000189">
    <property type="entry name" value="Transglyc_AS"/>
</dbReference>
<evidence type="ECO:0000256" key="3">
    <source>
        <dbReference type="ARBA" id="ARBA00023237"/>
    </source>
</evidence>